<evidence type="ECO:0000313" key="3">
    <source>
        <dbReference type="Proteomes" id="UP001479436"/>
    </source>
</evidence>
<dbReference type="Pfam" id="PF10175">
    <property type="entry name" value="MPP6"/>
    <property type="match status" value="1"/>
</dbReference>
<sequence>MSNTREIHKKELSSKLLNMKFMQRQEERDLRDRLEEAEQKALAQSQWQVEYQDSLIEKPKLQVEYEPSYLSFNMTGLVGRKSYQSFNEDIEKTAVNSEKKQRQDRELAVEKKTNIDDTELAQRMTEVTDSPGPEKKKRRKEKVVMGIRRERK</sequence>
<accession>A0ABR2WWJ2</accession>
<organism evidence="2 3">
    <name type="scientific">Basidiobolus ranarum</name>
    <dbReference type="NCBI Taxonomy" id="34480"/>
    <lineage>
        <taxon>Eukaryota</taxon>
        <taxon>Fungi</taxon>
        <taxon>Fungi incertae sedis</taxon>
        <taxon>Zoopagomycota</taxon>
        <taxon>Entomophthoromycotina</taxon>
        <taxon>Basidiobolomycetes</taxon>
        <taxon>Basidiobolales</taxon>
        <taxon>Basidiobolaceae</taxon>
        <taxon>Basidiobolus</taxon>
    </lineage>
</organism>
<feature type="region of interest" description="Disordered" evidence="1">
    <location>
        <begin position="112"/>
        <end position="152"/>
    </location>
</feature>
<evidence type="ECO:0000313" key="2">
    <source>
        <dbReference type="EMBL" id="KAK9765899.1"/>
    </source>
</evidence>
<gene>
    <name evidence="2" type="ORF">K7432_005398</name>
</gene>
<keyword evidence="3" id="KW-1185">Reference proteome</keyword>
<comment type="caution">
    <text evidence="2">The sequence shown here is derived from an EMBL/GenBank/DDBJ whole genome shotgun (WGS) entry which is preliminary data.</text>
</comment>
<dbReference type="Proteomes" id="UP001479436">
    <property type="component" value="Unassembled WGS sequence"/>
</dbReference>
<evidence type="ECO:0000256" key="1">
    <source>
        <dbReference type="SAM" id="MobiDB-lite"/>
    </source>
</evidence>
<dbReference type="PANTHER" id="PTHR13582">
    <property type="entry name" value="M-PHASE PHOSPHOPROTEIN 6"/>
    <property type="match status" value="1"/>
</dbReference>
<name>A0ABR2WWJ2_9FUNG</name>
<proteinExistence type="predicted"/>
<reference evidence="2 3" key="1">
    <citation type="submission" date="2023-04" db="EMBL/GenBank/DDBJ databases">
        <title>Genome of Basidiobolus ranarum AG-B5.</title>
        <authorList>
            <person name="Stajich J.E."/>
            <person name="Carter-House D."/>
            <person name="Gryganskyi A."/>
        </authorList>
    </citation>
    <scope>NUCLEOTIDE SEQUENCE [LARGE SCALE GENOMIC DNA]</scope>
    <source>
        <strain evidence="2 3">AG-B5</strain>
    </source>
</reference>
<dbReference type="InterPro" id="IPR019324">
    <property type="entry name" value="MPP6"/>
</dbReference>
<evidence type="ECO:0008006" key="4">
    <source>
        <dbReference type="Google" id="ProtNLM"/>
    </source>
</evidence>
<dbReference type="PANTHER" id="PTHR13582:SF0">
    <property type="entry name" value="M-PHASE PHOSPHOPROTEIN 6"/>
    <property type="match status" value="1"/>
</dbReference>
<dbReference type="EMBL" id="JASJQH010000212">
    <property type="protein sequence ID" value="KAK9765899.1"/>
    <property type="molecule type" value="Genomic_DNA"/>
</dbReference>
<protein>
    <recommendedName>
        <fullName evidence="4">M-phase phosphoprotein 6</fullName>
    </recommendedName>
</protein>